<reference evidence="5 6" key="1">
    <citation type="submission" date="2019-09" db="EMBL/GenBank/DDBJ databases">
        <title>In-depth cultivation of the pig gut microbiome towards novel bacterial diversity and tailored functional studies.</title>
        <authorList>
            <person name="Wylensek D."/>
            <person name="Hitch T.C.A."/>
            <person name="Clavel T."/>
        </authorList>
    </citation>
    <scope>NUCLEOTIDE SEQUENCE [LARGE SCALE GENOMIC DNA]</scope>
    <source>
        <strain evidence="5 6">PG-178-WT-4</strain>
    </source>
</reference>
<evidence type="ECO:0000313" key="5">
    <source>
        <dbReference type="EMBL" id="MSS27267.1"/>
    </source>
</evidence>
<dbReference type="CDD" id="cd02440">
    <property type="entry name" value="AdoMet_MTases"/>
    <property type="match status" value="2"/>
</dbReference>
<dbReference type="Pfam" id="PF13489">
    <property type="entry name" value="Methyltransf_23"/>
    <property type="match status" value="1"/>
</dbReference>
<evidence type="ECO:0000256" key="3">
    <source>
        <dbReference type="ARBA" id="ARBA00022691"/>
    </source>
</evidence>
<dbReference type="AlphaFoldDB" id="A0A6L5XJD6"/>
<keyword evidence="3" id="KW-0949">S-adenosyl-L-methionine</keyword>
<dbReference type="InterPro" id="IPR029063">
    <property type="entry name" value="SAM-dependent_MTases_sf"/>
</dbReference>
<evidence type="ECO:0000256" key="1">
    <source>
        <dbReference type="ARBA" id="ARBA00022603"/>
    </source>
</evidence>
<comment type="caution">
    <text evidence="5">The sequence shown here is derived from an EMBL/GenBank/DDBJ whole genome shotgun (WGS) entry which is preliminary data.</text>
</comment>
<dbReference type="RefSeq" id="WP_154509464.1">
    <property type="nucleotide sequence ID" value="NZ_VUMH01000003.1"/>
</dbReference>
<keyword evidence="6" id="KW-1185">Reference proteome</keyword>
<keyword evidence="2 5" id="KW-0808">Transferase</keyword>
<dbReference type="PANTHER" id="PTHR43464:SF19">
    <property type="entry name" value="UBIQUINONE BIOSYNTHESIS O-METHYLTRANSFERASE, MITOCHONDRIAL"/>
    <property type="match status" value="1"/>
</dbReference>
<dbReference type="Gene3D" id="3.40.50.150">
    <property type="entry name" value="Vaccinia Virus protein VP39"/>
    <property type="match status" value="2"/>
</dbReference>
<dbReference type="EMBL" id="VUMH01000003">
    <property type="protein sequence ID" value="MSS27267.1"/>
    <property type="molecule type" value="Genomic_DNA"/>
</dbReference>
<dbReference type="PANTHER" id="PTHR43464">
    <property type="entry name" value="METHYLTRANSFERASE"/>
    <property type="match status" value="1"/>
</dbReference>
<dbReference type="GO" id="GO:0032259">
    <property type="term" value="P:methylation"/>
    <property type="evidence" value="ECO:0007669"/>
    <property type="project" value="UniProtKB-KW"/>
</dbReference>
<sequence length="526" mass="59708">MDRGFELYMGHTGNAWSQNAARRRADWLCEQARGRVLDVGCSQALLPWLLGHRGLNVTGVDMDREALAWATEKLATAAPEAQANIRLVREDFLHFAPGELFDTIVAGEYLEHLPDDMLDRHLAHMAELLAPGGRLVVTVPLGLHPHPDHEQVFLPSSLAEKLGAYFSLLEMEVEDAYLRCLCDTSEPRRAPDAELLAELAEKGIIQIQRKADAGKRATKIAELKEAGKSVGDEIALYLRERPAEMPRNALAQKLAARGLAAPFVYDRYLFQTLNELYAETPLVPQPREISPKSLFAQADSRVDYLQKHFGDMTGANCLEVGCGRGETSVRLAERGNCRVTGVDVNTYPEWPERQSDSVRLVEVDLTEHAPFAPGSFDFIMSFAVLEHVQKPLAMLDAMFALLKPGGQVYLTANLYRGPMASHRYREVFFPWPHLLFDDDVFMRFYKDKDGRRGVTPAWVNKLTHLHYLNKVRELGFEILKCTYSTRPFNEDFYECFAEKLGRYPREDLEKDFINLRLRKPEERILC</sequence>
<organism evidence="5 6">
    <name type="scientific">Desulfovibrio porci</name>
    <dbReference type="NCBI Taxonomy" id="2605782"/>
    <lineage>
        <taxon>Bacteria</taxon>
        <taxon>Pseudomonadati</taxon>
        <taxon>Thermodesulfobacteriota</taxon>
        <taxon>Desulfovibrionia</taxon>
        <taxon>Desulfovibrionales</taxon>
        <taxon>Desulfovibrionaceae</taxon>
        <taxon>Desulfovibrio</taxon>
    </lineage>
</organism>
<accession>A0A6L5XJD6</accession>
<dbReference type="Proteomes" id="UP000477488">
    <property type="component" value="Unassembled WGS sequence"/>
</dbReference>
<name>A0A6L5XJD6_9BACT</name>
<dbReference type="GO" id="GO:0008168">
    <property type="term" value="F:methyltransferase activity"/>
    <property type="evidence" value="ECO:0007669"/>
    <property type="project" value="UniProtKB-KW"/>
</dbReference>
<dbReference type="SUPFAM" id="SSF53335">
    <property type="entry name" value="S-adenosyl-L-methionine-dependent methyltransferases"/>
    <property type="match status" value="2"/>
</dbReference>
<protein>
    <submittedName>
        <fullName evidence="5">Class I SAM-dependent methyltransferase</fullName>
    </submittedName>
</protein>
<evidence type="ECO:0000256" key="2">
    <source>
        <dbReference type="ARBA" id="ARBA00022679"/>
    </source>
</evidence>
<dbReference type="InterPro" id="IPR041698">
    <property type="entry name" value="Methyltransf_25"/>
</dbReference>
<evidence type="ECO:0000259" key="4">
    <source>
        <dbReference type="Pfam" id="PF13649"/>
    </source>
</evidence>
<proteinExistence type="predicted"/>
<dbReference type="Pfam" id="PF13649">
    <property type="entry name" value="Methyltransf_25"/>
    <property type="match status" value="1"/>
</dbReference>
<feature type="domain" description="Methyltransferase" evidence="4">
    <location>
        <begin position="36"/>
        <end position="133"/>
    </location>
</feature>
<evidence type="ECO:0000313" key="6">
    <source>
        <dbReference type="Proteomes" id="UP000477488"/>
    </source>
</evidence>
<gene>
    <name evidence="5" type="ORF">FYJ44_04225</name>
</gene>
<keyword evidence="1 5" id="KW-0489">Methyltransferase</keyword>